<proteinExistence type="predicted"/>
<name>W7TJJ7_9STRA</name>
<feature type="region of interest" description="Disordered" evidence="1">
    <location>
        <begin position="166"/>
        <end position="191"/>
    </location>
</feature>
<feature type="region of interest" description="Disordered" evidence="1">
    <location>
        <begin position="224"/>
        <end position="247"/>
    </location>
</feature>
<gene>
    <name evidence="3" type="ORF">Naga_101252g1</name>
</gene>
<organism evidence="3 4">
    <name type="scientific">Nannochloropsis gaditana</name>
    <dbReference type="NCBI Taxonomy" id="72520"/>
    <lineage>
        <taxon>Eukaryota</taxon>
        <taxon>Sar</taxon>
        <taxon>Stramenopiles</taxon>
        <taxon>Ochrophyta</taxon>
        <taxon>Eustigmatophyceae</taxon>
        <taxon>Eustigmatales</taxon>
        <taxon>Monodopsidaceae</taxon>
        <taxon>Nannochloropsis</taxon>
    </lineage>
</organism>
<reference evidence="3 4" key="1">
    <citation type="journal article" date="2014" name="Mol. Plant">
        <title>Chromosome Scale Genome Assembly and Transcriptome Profiling of Nannochloropsis gaditana in Nitrogen Depletion.</title>
        <authorList>
            <person name="Corteggiani Carpinelli E."/>
            <person name="Telatin A."/>
            <person name="Vitulo N."/>
            <person name="Forcato C."/>
            <person name="D'Angelo M."/>
            <person name="Schiavon R."/>
            <person name="Vezzi A."/>
            <person name="Giacometti G.M."/>
            <person name="Morosinotto T."/>
            <person name="Valle G."/>
        </authorList>
    </citation>
    <scope>NUCLEOTIDE SEQUENCE [LARGE SCALE GENOMIC DNA]</scope>
    <source>
        <strain evidence="3 4">B-31</strain>
    </source>
</reference>
<sequence>MAWLSHDVKVLALCLCGLLSQCPSGQRPARVHHDRHCNWQCCRLALPSPLSHCAYPSPPPIPPTPSSPVVLFASGQLLDSGAGGATLDGGPHDSDCHVCPPGGRARFEAGNTVKAILAENSVSRCPICELRTGSGLIASTLHDPAQASTGEVDSTLDLNRTRKRWVKSNPAHAEDSQRAEKQKSISALGSERLIHRKAAKQWSSAGENGTPCCLVRRGRRLVFREGGGHGQGRGAEAGRRWREKPPT</sequence>
<evidence type="ECO:0000313" key="3">
    <source>
        <dbReference type="EMBL" id="EWM23718.1"/>
    </source>
</evidence>
<feature type="chain" id="PRO_5004900939" evidence="2">
    <location>
        <begin position="26"/>
        <end position="247"/>
    </location>
</feature>
<dbReference type="EMBL" id="AZIL01001539">
    <property type="protein sequence ID" value="EWM23718.1"/>
    <property type="molecule type" value="Genomic_DNA"/>
</dbReference>
<keyword evidence="2" id="KW-0732">Signal</keyword>
<evidence type="ECO:0000313" key="4">
    <source>
        <dbReference type="Proteomes" id="UP000019335"/>
    </source>
</evidence>
<dbReference type="Proteomes" id="UP000019335">
    <property type="component" value="Chromosome 16"/>
</dbReference>
<evidence type="ECO:0000256" key="2">
    <source>
        <dbReference type="SAM" id="SignalP"/>
    </source>
</evidence>
<accession>W7TJJ7</accession>
<evidence type="ECO:0000256" key="1">
    <source>
        <dbReference type="SAM" id="MobiDB-lite"/>
    </source>
</evidence>
<feature type="compositionally biased region" description="Basic and acidic residues" evidence="1">
    <location>
        <begin position="236"/>
        <end position="247"/>
    </location>
</feature>
<protein>
    <submittedName>
        <fullName evidence="3">Uncharacterized protein</fullName>
    </submittedName>
</protein>
<feature type="signal peptide" evidence="2">
    <location>
        <begin position="1"/>
        <end position="25"/>
    </location>
</feature>
<comment type="caution">
    <text evidence="3">The sequence shown here is derived from an EMBL/GenBank/DDBJ whole genome shotgun (WGS) entry which is preliminary data.</text>
</comment>
<feature type="compositionally biased region" description="Basic and acidic residues" evidence="1">
    <location>
        <begin position="172"/>
        <end position="183"/>
    </location>
</feature>
<keyword evidence="4" id="KW-1185">Reference proteome</keyword>
<dbReference type="AlphaFoldDB" id="W7TJJ7"/>